<feature type="non-terminal residue" evidence="3">
    <location>
        <position position="75"/>
    </location>
</feature>
<keyword evidence="1" id="KW-0472">Membrane</keyword>
<dbReference type="Proteomes" id="UP000053647">
    <property type="component" value="Unassembled WGS sequence"/>
</dbReference>
<dbReference type="Pfam" id="PF20151">
    <property type="entry name" value="DUF6533"/>
    <property type="match status" value="1"/>
</dbReference>
<gene>
    <name evidence="3" type="ORF">PAXINDRAFT_34215</name>
</gene>
<feature type="non-terminal residue" evidence="3">
    <location>
        <position position="1"/>
    </location>
</feature>
<evidence type="ECO:0000256" key="1">
    <source>
        <dbReference type="SAM" id="Phobius"/>
    </source>
</evidence>
<proteinExistence type="predicted"/>
<sequence length="75" mass="8719">AKLFDYCLTFSSEVHHVWGRKWDITRIVFTISRYLPFIASAMTCYVILVLRTYALWGHSRRVLTSLLALAVVRVS</sequence>
<dbReference type="AlphaFoldDB" id="A0A0C9TLE1"/>
<evidence type="ECO:0000313" key="3">
    <source>
        <dbReference type="EMBL" id="KIJ11468.1"/>
    </source>
</evidence>
<name>A0A0C9TLE1_PAXIN</name>
<protein>
    <recommendedName>
        <fullName evidence="2">DUF6533 domain-containing protein</fullName>
    </recommendedName>
</protein>
<organism evidence="3 4">
    <name type="scientific">Paxillus involutus ATCC 200175</name>
    <dbReference type="NCBI Taxonomy" id="664439"/>
    <lineage>
        <taxon>Eukaryota</taxon>
        <taxon>Fungi</taxon>
        <taxon>Dikarya</taxon>
        <taxon>Basidiomycota</taxon>
        <taxon>Agaricomycotina</taxon>
        <taxon>Agaricomycetes</taxon>
        <taxon>Agaricomycetidae</taxon>
        <taxon>Boletales</taxon>
        <taxon>Paxilineae</taxon>
        <taxon>Paxillaceae</taxon>
        <taxon>Paxillus</taxon>
    </lineage>
</organism>
<dbReference type="OrthoDB" id="2668325at2759"/>
<dbReference type="EMBL" id="KN819379">
    <property type="protein sequence ID" value="KIJ11468.1"/>
    <property type="molecule type" value="Genomic_DNA"/>
</dbReference>
<keyword evidence="1" id="KW-1133">Transmembrane helix</keyword>
<reference evidence="3 4" key="1">
    <citation type="submission" date="2014-06" db="EMBL/GenBank/DDBJ databases">
        <authorList>
            <consortium name="DOE Joint Genome Institute"/>
            <person name="Kuo A."/>
            <person name="Kohler A."/>
            <person name="Nagy L.G."/>
            <person name="Floudas D."/>
            <person name="Copeland A."/>
            <person name="Barry K.W."/>
            <person name="Cichocki N."/>
            <person name="Veneault-Fourrey C."/>
            <person name="LaButti K."/>
            <person name="Lindquist E.A."/>
            <person name="Lipzen A."/>
            <person name="Lundell T."/>
            <person name="Morin E."/>
            <person name="Murat C."/>
            <person name="Sun H."/>
            <person name="Tunlid A."/>
            <person name="Henrissat B."/>
            <person name="Grigoriev I.V."/>
            <person name="Hibbett D.S."/>
            <person name="Martin F."/>
            <person name="Nordberg H.P."/>
            <person name="Cantor M.N."/>
            <person name="Hua S.X."/>
        </authorList>
    </citation>
    <scope>NUCLEOTIDE SEQUENCE [LARGE SCALE GENOMIC DNA]</scope>
    <source>
        <strain evidence="3 4">ATCC 200175</strain>
    </source>
</reference>
<keyword evidence="1" id="KW-0812">Transmembrane</keyword>
<feature type="transmembrane region" description="Helical" evidence="1">
    <location>
        <begin position="34"/>
        <end position="56"/>
    </location>
</feature>
<dbReference type="HOGENOM" id="CLU_180247_0_0_1"/>
<evidence type="ECO:0000259" key="2">
    <source>
        <dbReference type="Pfam" id="PF20151"/>
    </source>
</evidence>
<accession>A0A0C9TLE1</accession>
<keyword evidence="4" id="KW-1185">Reference proteome</keyword>
<evidence type="ECO:0000313" key="4">
    <source>
        <dbReference type="Proteomes" id="UP000053647"/>
    </source>
</evidence>
<reference evidence="4" key="2">
    <citation type="submission" date="2015-01" db="EMBL/GenBank/DDBJ databases">
        <title>Evolutionary Origins and Diversification of the Mycorrhizal Mutualists.</title>
        <authorList>
            <consortium name="DOE Joint Genome Institute"/>
            <consortium name="Mycorrhizal Genomics Consortium"/>
            <person name="Kohler A."/>
            <person name="Kuo A."/>
            <person name="Nagy L.G."/>
            <person name="Floudas D."/>
            <person name="Copeland A."/>
            <person name="Barry K.W."/>
            <person name="Cichocki N."/>
            <person name="Veneault-Fourrey C."/>
            <person name="LaButti K."/>
            <person name="Lindquist E.A."/>
            <person name="Lipzen A."/>
            <person name="Lundell T."/>
            <person name="Morin E."/>
            <person name="Murat C."/>
            <person name="Riley R."/>
            <person name="Ohm R."/>
            <person name="Sun H."/>
            <person name="Tunlid A."/>
            <person name="Henrissat B."/>
            <person name="Grigoriev I.V."/>
            <person name="Hibbett D.S."/>
            <person name="Martin F."/>
        </authorList>
    </citation>
    <scope>NUCLEOTIDE SEQUENCE [LARGE SCALE GENOMIC DNA]</scope>
    <source>
        <strain evidence="4">ATCC 200175</strain>
    </source>
</reference>
<dbReference type="InterPro" id="IPR045340">
    <property type="entry name" value="DUF6533"/>
</dbReference>
<feature type="domain" description="DUF6533" evidence="2">
    <location>
        <begin position="3"/>
        <end position="38"/>
    </location>
</feature>